<dbReference type="EMBL" id="JSZA02000124">
    <property type="protein sequence ID" value="KHD05188.1"/>
    <property type="molecule type" value="Genomic_DNA"/>
</dbReference>
<proteinExistence type="predicted"/>
<protein>
    <submittedName>
        <fullName evidence="2">Uncharacterized protein</fullName>
    </submittedName>
</protein>
<organism evidence="2 3">
    <name type="scientific">Candidatus Thiomargarita nelsonii</name>
    <dbReference type="NCBI Taxonomy" id="1003181"/>
    <lineage>
        <taxon>Bacteria</taxon>
        <taxon>Pseudomonadati</taxon>
        <taxon>Pseudomonadota</taxon>
        <taxon>Gammaproteobacteria</taxon>
        <taxon>Thiotrichales</taxon>
        <taxon>Thiotrichaceae</taxon>
        <taxon>Thiomargarita</taxon>
    </lineage>
</organism>
<name>A0A0A6P342_9GAMM</name>
<dbReference type="AlphaFoldDB" id="A0A0A6P342"/>
<accession>A0A0A6P342</accession>
<gene>
    <name evidence="2" type="ORF">PN36_24155</name>
</gene>
<feature type="coiled-coil region" evidence="1">
    <location>
        <begin position="43"/>
        <end position="77"/>
    </location>
</feature>
<reference evidence="2 3" key="1">
    <citation type="journal article" date="2016" name="Front. Microbiol.">
        <title>Single-Cell (Meta-)Genomics of a Dimorphic Candidatus Thiomargarita nelsonii Reveals Genomic Plasticity.</title>
        <authorList>
            <person name="Flood B.E."/>
            <person name="Fliss P."/>
            <person name="Jones D.S."/>
            <person name="Dick G.J."/>
            <person name="Jain S."/>
            <person name="Kaster A.K."/>
            <person name="Winkel M."/>
            <person name="Mussmann M."/>
            <person name="Bailey J."/>
        </authorList>
    </citation>
    <scope>NUCLEOTIDE SEQUENCE [LARGE SCALE GENOMIC DNA]</scope>
    <source>
        <strain evidence="2">Hydrate Ridge</strain>
    </source>
</reference>
<dbReference type="Proteomes" id="UP000030428">
    <property type="component" value="Unassembled WGS sequence"/>
</dbReference>
<evidence type="ECO:0000256" key="1">
    <source>
        <dbReference type="SAM" id="Coils"/>
    </source>
</evidence>
<sequence length="146" mass="16322">MHILMTIVAIVGVFFAGGSYYADHQSLALEKQLAKQMKIEVSAENVEKFMDETNSKISNLKSRISREETKLKKFSESRAFYNLFETEEMKIKKAEIKALNLLLSRQQEIYSLLQQYQEGGSFTKTVTTIAGTFVAVVVVGASLLGG</sequence>
<keyword evidence="3" id="KW-1185">Reference proteome</keyword>
<evidence type="ECO:0000313" key="2">
    <source>
        <dbReference type="EMBL" id="KHD05188.1"/>
    </source>
</evidence>
<comment type="caution">
    <text evidence="2">The sequence shown here is derived from an EMBL/GenBank/DDBJ whole genome shotgun (WGS) entry which is preliminary data.</text>
</comment>
<evidence type="ECO:0000313" key="3">
    <source>
        <dbReference type="Proteomes" id="UP000030428"/>
    </source>
</evidence>
<keyword evidence="1" id="KW-0175">Coiled coil</keyword>